<dbReference type="EMBL" id="VWZK01018551">
    <property type="protein sequence ID" value="NXG78946.1"/>
    <property type="molecule type" value="Genomic_DNA"/>
</dbReference>
<gene>
    <name evidence="2" type="primary">Ccdc171_1</name>
    <name evidence="2" type="ORF">BARMAR_R11224</name>
</gene>
<dbReference type="OrthoDB" id="287623at2759"/>
<dbReference type="InterPro" id="IPR038820">
    <property type="entry name" value="CCDC171"/>
</dbReference>
<sequence length="76" mass="8973">NYESNIVKLRSEIERGEAVRQSLQYELAITRKDAEKELSDVKDKLLELQVLNEKLQQKVAETETTFHVAQQKWKEQ</sequence>
<keyword evidence="1" id="KW-0175">Coiled coil</keyword>
<proteinExistence type="predicted"/>
<dbReference type="PANTHER" id="PTHR47899:SF1">
    <property type="entry name" value="COILED-COIL DOMAIN-CONTAINING PROTEIN 171"/>
    <property type="match status" value="1"/>
</dbReference>
<feature type="non-terminal residue" evidence="2">
    <location>
        <position position="76"/>
    </location>
</feature>
<organism evidence="2 3">
    <name type="scientific">Baryphthengus martii</name>
    <name type="common">Rufous motmot</name>
    <dbReference type="NCBI Taxonomy" id="176943"/>
    <lineage>
        <taxon>Eukaryota</taxon>
        <taxon>Metazoa</taxon>
        <taxon>Chordata</taxon>
        <taxon>Craniata</taxon>
        <taxon>Vertebrata</taxon>
        <taxon>Euteleostomi</taxon>
        <taxon>Archelosauria</taxon>
        <taxon>Archosauria</taxon>
        <taxon>Dinosauria</taxon>
        <taxon>Saurischia</taxon>
        <taxon>Theropoda</taxon>
        <taxon>Coelurosauria</taxon>
        <taxon>Aves</taxon>
        <taxon>Neognathae</taxon>
        <taxon>Neoaves</taxon>
        <taxon>Telluraves</taxon>
        <taxon>Coraciimorphae</taxon>
        <taxon>Coraciiformes</taxon>
        <taxon>Momotidae</taxon>
        <taxon>Baryphthengus</taxon>
    </lineage>
</organism>
<dbReference type="AlphaFoldDB" id="A0A7K9EQ90"/>
<accession>A0A7K9EQ90</accession>
<evidence type="ECO:0000256" key="1">
    <source>
        <dbReference type="SAM" id="Coils"/>
    </source>
</evidence>
<keyword evidence="3" id="KW-1185">Reference proteome</keyword>
<feature type="coiled-coil region" evidence="1">
    <location>
        <begin position="31"/>
        <end position="72"/>
    </location>
</feature>
<evidence type="ECO:0000313" key="2">
    <source>
        <dbReference type="EMBL" id="NXG78946.1"/>
    </source>
</evidence>
<reference evidence="2 3" key="1">
    <citation type="submission" date="2019-09" db="EMBL/GenBank/DDBJ databases">
        <title>Bird 10,000 Genomes (B10K) Project - Family phase.</title>
        <authorList>
            <person name="Zhang G."/>
        </authorList>
    </citation>
    <scope>NUCLEOTIDE SEQUENCE [LARGE SCALE GENOMIC DNA]</scope>
    <source>
        <strain evidence="2">B10K-DU-001-21</strain>
        <tissue evidence="2">Muscle</tissue>
    </source>
</reference>
<evidence type="ECO:0000313" key="3">
    <source>
        <dbReference type="Proteomes" id="UP000578343"/>
    </source>
</evidence>
<name>A0A7K9EQ90_BARMA</name>
<dbReference type="Proteomes" id="UP000578343">
    <property type="component" value="Unassembled WGS sequence"/>
</dbReference>
<dbReference type="PANTHER" id="PTHR47899">
    <property type="entry name" value="COILED-COIL DOMAIN-CONTAINING PROTEIN 171"/>
    <property type="match status" value="1"/>
</dbReference>
<comment type="caution">
    <text evidence="2">The sequence shown here is derived from an EMBL/GenBank/DDBJ whole genome shotgun (WGS) entry which is preliminary data.</text>
</comment>
<protein>
    <submittedName>
        <fullName evidence="2">CC171 protein</fullName>
    </submittedName>
</protein>
<feature type="non-terminal residue" evidence="2">
    <location>
        <position position="1"/>
    </location>
</feature>